<dbReference type="SUPFAM" id="SSF143422">
    <property type="entry name" value="Transposase IS200-like"/>
    <property type="match status" value="1"/>
</dbReference>
<proteinExistence type="predicted"/>
<dbReference type="EMBL" id="CP066776">
    <property type="protein sequence ID" value="QQL44774.1"/>
    <property type="molecule type" value="Genomic_DNA"/>
</dbReference>
<gene>
    <name evidence="2" type="primary">tnpA</name>
    <name evidence="2" type="ORF">G3M56_012975</name>
</gene>
<name>A0A6B3L5A9_9BACT</name>
<organism evidence="2 3">
    <name type="scientific">Sulfuriroseicoccus oceanibius</name>
    <dbReference type="NCBI Taxonomy" id="2707525"/>
    <lineage>
        <taxon>Bacteria</taxon>
        <taxon>Pseudomonadati</taxon>
        <taxon>Verrucomicrobiota</taxon>
        <taxon>Verrucomicrobiia</taxon>
        <taxon>Verrucomicrobiales</taxon>
        <taxon>Verrucomicrobiaceae</taxon>
        <taxon>Sulfuriroseicoccus</taxon>
    </lineage>
</organism>
<dbReference type="Proteomes" id="UP000475117">
    <property type="component" value="Chromosome"/>
</dbReference>
<dbReference type="GO" id="GO:0006313">
    <property type="term" value="P:DNA transposition"/>
    <property type="evidence" value="ECO:0007669"/>
    <property type="project" value="InterPro"/>
</dbReference>
<dbReference type="InterPro" id="IPR002686">
    <property type="entry name" value="Transposase_17"/>
</dbReference>
<evidence type="ECO:0000313" key="2">
    <source>
        <dbReference type="EMBL" id="QQL44774.1"/>
    </source>
</evidence>
<dbReference type="AlphaFoldDB" id="A0A6B3L5A9"/>
<dbReference type="InterPro" id="IPR036515">
    <property type="entry name" value="Transposase_17_sf"/>
</dbReference>
<dbReference type="PANTHER" id="PTHR33360:SF2">
    <property type="entry name" value="TRANSPOSASE FOR INSERTION SEQUENCE ELEMENT IS200"/>
    <property type="match status" value="1"/>
</dbReference>
<feature type="domain" description="Transposase IS200-like" evidence="1">
    <location>
        <begin position="5"/>
        <end position="120"/>
    </location>
</feature>
<accession>A0A6B3L5A9</accession>
<dbReference type="SMART" id="SM01321">
    <property type="entry name" value="Y1_Tnp"/>
    <property type="match status" value="1"/>
</dbReference>
<dbReference type="Gene3D" id="3.30.70.1290">
    <property type="entry name" value="Transposase IS200-like"/>
    <property type="match status" value="1"/>
</dbReference>
<dbReference type="Pfam" id="PF01797">
    <property type="entry name" value="Y1_Tnp"/>
    <property type="match status" value="1"/>
</dbReference>
<protein>
    <submittedName>
        <fullName evidence="2">IS200/IS605 family transposase</fullName>
    </submittedName>
</protein>
<dbReference type="PANTHER" id="PTHR33360">
    <property type="entry name" value="TRANSPOSASE FOR INSERTION SEQUENCE ELEMENT IS200"/>
    <property type="match status" value="1"/>
</dbReference>
<sequence>MASTHVQILYHCVWSTKYRDPVIRAEVENDVWSVIVGVGRHNEIEVLKVGGVDDHVHVLVRVPKTMAVAEAVKRLKAGSSKSLNENRVVSSCRFAWQAGYGAFTVSSSAMGAVKLYIETQREHHRASTFQEEYVKLLKLHGVEYDEAYLWT</sequence>
<reference evidence="2 3" key="1">
    <citation type="submission" date="2020-12" db="EMBL/GenBank/DDBJ databases">
        <title>Sulforoseuscoccus oceanibium gen. nov., sp. nov., a representative of the phylum Verrucomicrobia with special cytoplasmic membrane, and proposal of Sulforoseuscoccusaceae fam. nov.</title>
        <authorList>
            <person name="Xi F."/>
        </authorList>
    </citation>
    <scope>NUCLEOTIDE SEQUENCE [LARGE SCALE GENOMIC DNA]</scope>
    <source>
        <strain evidence="2 3">T37</strain>
    </source>
</reference>
<dbReference type="GO" id="GO:0003677">
    <property type="term" value="F:DNA binding"/>
    <property type="evidence" value="ECO:0007669"/>
    <property type="project" value="InterPro"/>
</dbReference>
<keyword evidence="3" id="KW-1185">Reference proteome</keyword>
<dbReference type="RefSeq" id="WP_164365286.1">
    <property type="nucleotide sequence ID" value="NZ_CP066776.1"/>
</dbReference>
<dbReference type="NCBIfam" id="NF033573">
    <property type="entry name" value="transpos_IS200"/>
    <property type="match status" value="1"/>
</dbReference>
<dbReference type="GO" id="GO:0004803">
    <property type="term" value="F:transposase activity"/>
    <property type="evidence" value="ECO:0007669"/>
    <property type="project" value="InterPro"/>
</dbReference>
<evidence type="ECO:0000313" key="3">
    <source>
        <dbReference type="Proteomes" id="UP000475117"/>
    </source>
</evidence>
<dbReference type="KEGG" id="soa:G3M56_012975"/>
<evidence type="ECO:0000259" key="1">
    <source>
        <dbReference type="SMART" id="SM01321"/>
    </source>
</evidence>